<sequence length="411" mass="46011">MNKQVEMFDIVVIGAGPAGAVSSALLNKKGYRVLVIEKQHFPRFSIGESLLPQCMTYLEQAGMLDAVEKATFQYKNGAAFCRGNEYEYFDFREKFTPGWGTTFQVQRDCFDKILADESAKQGVDFRFGHALTACEMNDQQRLLTVETESGATYQVQAKFVLDASGFGRVLPKLLNLEKPSTLGTRKSIFTHIKDNITLPHYDRNKILITVHPQYSEVWFWLIPFSNGRASVGVVAPPEVLENMQGSPGECLQQLISQAGMLADFLANAEYDSEVRTLGSYSCDVTSLYGENYALLGNAGEFLDPIFSSGVTIALTSASLAAETVHKQLSGLQPDWETEYSQKLKVGVKTFKEFVEGWYDQRFQKVVFSKQKSDNITRMISSILAGYAWDSENPYVQNPRRLTTLAQICQND</sequence>
<dbReference type="GO" id="GO:0004497">
    <property type="term" value="F:monooxygenase activity"/>
    <property type="evidence" value="ECO:0007669"/>
    <property type="project" value="UniProtKB-KW"/>
</dbReference>
<dbReference type="EMBL" id="BAEN01000015">
    <property type="protein sequence ID" value="GAC13136.1"/>
    <property type="molecule type" value="Genomic_DNA"/>
</dbReference>
<keyword evidence="2" id="KW-0503">Monooxygenase</keyword>
<evidence type="ECO:0000259" key="1">
    <source>
        <dbReference type="Pfam" id="PF01494"/>
    </source>
</evidence>
<keyword evidence="2" id="KW-0560">Oxidoreductase</keyword>
<dbReference type="eggNOG" id="COG0644">
    <property type="taxonomic scope" value="Bacteria"/>
</dbReference>
<gene>
    <name evidence="2" type="ORF">GLIP_0490</name>
</gene>
<dbReference type="STRING" id="1127673.GLIP_0490"/>
<dbReference type="PANTHER" id="PTHR43747:SF1">
    <property type="entry name" value="SLR1998 PROTEIN"/>
    <property type="match status" value="1"/>
</dbReference>
<keyword evidence="3" id="KW-1185">Reference proteome</keyword>
<comment type="caution">
    <text evidence="2">The sequence shown here is derived from an EMBL/GenBank/DDBJ whole genome shotgun (WGS) entry which is preliminary data.</text>
</comment>
<feature type="domain" description="FAD-binding" evidence="1">
    <location>
        <begin position="9"/>
        <end position="226"/>
    </location>
</feature>
<dbReference type="Pfam" id="PF01494">
    <property type="entry name" value="FAD_binding_3"/>
    <property type="match status" value="1"/>
</dbReference>
<dbReference type="InterPro" id="IPR050816">
    <property type="entry name" value="Flavin-dep_Halogenase_NPB"/>
</dbReference>
<dbReference type="PANTHER" id="PTHR43747">
    <property type="entry name" value="FAD-BINDING PROTEIN"/>
    <property type="match status" value="1"/>
</dbReference>
<dbReference type="InterPro" id="IPR036188">
    <property type="entry name" value="FAD/NAD-bd_sf"/>
</dbReference>
<reference evidence="2 3" key="1">
    <citation type="journal article" date="2017" name="Antonie Van Leeuwenhoek">
        <title>Rhizobium rhizosphaerae sp. nov., a novel species isolated from rice rhizosphere.</title>
        <authorList>
            <person name="Zhao J.J."/>
            <person name="Zhang J."/>
            <person name="Zhang R.J."/>
            <person name="Zhang C.W."/>
            <person name="Yin H.Q."/>
            <person name="Zhang X.X."/>
        </authorList>
    </citation>
    <scope>NUCLEOTIDE SEQUENCE [LARGE SCALE GENOMIC DNA]</scope>
    <source>
        <strain evidence="2 3">E3</strain>
    </source>
</reference>
<organism evidence="2 3">
    <name type="scientific">Aliiglaciecola lipolytica E3</name>
    <dbReference type="NCBI Taxonomy" id="1127673"/>
    <lineage>
        <taxon>Bacteria</taxon>
        <taxon>Pseudomonadati</taxon>
        <taxon>Pseudomonadota</taxon>
        <taxon>Gammaproteobacteria</taxon>
        <taxon>Alteromonadales</taxon>
        <taxon>Alteromonadaceae</taxon>
        <taxon>Aliiglaciecola</taxon>
    </lineage>
</organism>
<dbReference type="InterPro" id="IPR002938">
    <property type="entry name" value="FAD-bd"/>
</dbReference>
<evidence type="ECO:0000313" key="3">
    <source>
        <dbReference type="Proteomes" id="UP000006334"/>
    </source>
</evidence>
<dbReference type="SUPFAM" id="SSF51905">
    <property type="entry name" value="FAD/NAD(P)-binding domain"/>
    <property type="match status" value="1"/>
</dbReference>
<evidence type="ECO:0000313" key="2">
    <source>
        <dbReference type="EMBL" id="GAC13136.1"/>
    </source>
</evidence>
<dbReference type="Gene3D" id="3.50.50.60">
    <property type="entry name" value="FAD/NAD(P)-binding domain"/>
    <property type="match status" value="1"/>
</dbReference>
<dbReference type="AlphaFoldDB" id="K6XN72"/>
<name>K6XN72_9ALTE</name>
<accession>K6XN72</accession>
<protein>
    <submittedName>
        <fullName evidence="2">Monooxygenase, FAD-binding</fullName>
    </submittedName>
</protein>
<dbReference type="Proteomes" id="UP000006334">
    <property type="component" value="Unassembled WGS sequence"/>
</dbReference>
<dbReference type="GO" id="GO:0071949">
    <property type="term" value="F:FAD binding"/>
    <property type="evidence" value="ECO:0007669"/>
    <property type="project" value="InterPro"/>
</dbReference>
<proteinExistence type="predicted"/>